<evidence type="ECO:0000256" key="6">
    <source>
        <dbReference type="ARBA" id="ARBA00022833"/>
    </source>
</evidence>
<feature type="binding site" evidence="13">
    <location>
        <position position="573"/>
    </location>
    <ligand>
        <name>[4Fe-4S] cluster</name>
        <dbReference type="ChEBI" id="CHEBI:49883"/>
        <note>4Fe-4S-S-AdoMet</note>
    </ligand>
</feature>
<dbReference type="Pfam" id="PF13667">
    <property type="entry name" value="ThiC-associated"/>
    <property type="match status" value="1"/>
</dbReference>
<keyword evidence="10 13" id="KW-0456">Lyase</keyword>
<dbReference type="InterPro" id="IPR025747">
    <property type="entry name" value="ThiC-associated_dom"/>
</dbReference>
<dbReference type="Proteomes" id="UP000182025">
    <property type="component" value="Unassembled WGS sequence"/>
</dbReference>
<feature type="compositionally biased region" description="Polar residues" evidence="14">
    <location>
        <begin position="1"/>
        <end position="21"/>
    </location>
</feature>
<keyword evidence="7 13" id="KW-0784">Thiamine biosynthesis</keyword>
<dbReference type="AlphaFoldDB" id="A0A1I5PR14"/>
<evidence type="ECO:0000256" key="9">
    <source>
        <dbReference type="ARBA" id="ARBA00023014"/>
    </source>
</evidence>
<dbReference type="Pfam" id="PF01964">
    <property type="entry name" value="ThiC_Rad_SAM"/>
    <property type="match status" value="1"/>
</dbReference>
<dbReference type="SFLD" id="SFLDF00407">
    <property type="entry name" value="phosphomethylpyrimidine_syntha"/>
    <property type="match status" value="1"/>
</dbReference>
<dbReference type="InterPro" id="IPR002817">
    <property type="entry name" value="ThiC/BzaA/B"/>
</dbReference>
<evidence type="ECO:0000256" key="13">
    <source>
        <dbReference type="HAMAP-Rule" id="MF_00089"/>
    </source>
</evidence>
<evidence type="ECO:0000259" key="15">
    <source>
        <dbReference type="Pfam" id="PF13667"/>
    </source>
</evidence>
<dbReference type="GO" id="GO:0005829">
    <property type="term" value="C:cytosol"/>
    <property type="evidence" value="ECO:0007669"/>
    <property type="project" value="TreeGrafter"/>
</dbReference>
<keyword evidence="17" id="KW-1185">Reference proteome</keyword>
<feature type="binding site" evidence="13">
    <location>
        <begin position="386"/>
        <end position="389"/>
    </location>
    <ligand>
        <name>substrate</name>
    </ligand>
</feature>
<evidence type="ECO:0000256" key="10">
    <source>
        <dbReference type="ARBA" id="ARBA00023239"/>
    </source>
</evidence>
<proteinExistence type="inferred from homology"/>
<dbReference type="PANTHER" id="PTHR30557:SF1">
    <property type="entry name" value="PHOSPHOMETHYLPYRIMIDINE SYNTHASE, CHLOROPLASTIC"/>
    <property type="match status" value="1"/>
</dbReference>
<sequence length="627" mass="69687">MSTQQQKNLSESAQVDQQSVQPFPRSQKVYVQGTRADIRVPMREISLDVTPTDFGGEINAPVTVYDTSGPYTDPSVTIDVRKGLADVRSAWIEDRGDTEKLPGLSSEFGQRRLNDAELTKMRFAHVRNPRRAKAGHNVSQMHYAKKGIITPEMEYVAIRENMKLAEAREAGLLGEQHAGHSFGAAIPKEITPEFVRSEVARGRAIIPANINHVELEPMIIGRNFLVKINGNIGNSALGSSIEEEVAKLTWGIRWGSDTVMDLSTGKHIHETREWIIRNSPVPIGTVPIYQALEKVGGIAEDLTWELFRDTLIEQAEQGVDYFTIHAGVLLRYVPMTAKRVTGIVSRGGSIMAKWCLAHHKENFLYTHFEDICEIMKAYDVSFSLGDGLRPGSIADANDEAQFGELETLGELTKIAWKHDVQCMIEGPGHVPMQLIKENMDKQLECCDEAPFYTLGPLTTDIAPGYDHITSGIGAAMIGWFGCAMLCYVTPKEHLGLPNKDDVKTGIITYKIAAHAADLAKGHPGAQIRDNALSKARFEFRWEDQFNLGLDPDTARAFHDETLPKDSAKVAHFCSMCGPKFCSMKITQEVREYAKEQRIDAVDLDAEQGMQAKAEEFKAQGSQLYQRV</sequence>
<comment type="subunit">
    <text evidence="13">Homodimer.</text>
</comment>
<evidence type="ECO:0000256" key="5">
    <source>
        <dbReference type="ARBA" id="ARBA00022723"/>
    </source>
</evidence>
<keyword evidence="4 13" id="KW-0949">S-adenosyl-L-methionine</keyword>
<dbReference type="NCBIfam" id="NF009895">
    <property type="entry name" value="PRK13352.1"/>
    <property type="match status" value="1"/>
</dbReference>
<comment type="similarity">
    <text evidence="12 13">Belongs to the ThiC family.</text>
</comment>
<evidence type="ECO:0000256" key="14">
    <source>
        <dbReference type="SAM" id="MobiDB-lite"/>
    </source>
</evidence>
<feature type="binding site" evidence="13">
    <location>
        <position position="429"/>
    </location>
    <ligand>
        <name>Zn(2+)</name>
        <dbReference type="ChEBI" id="CHEBI:29105"/>
    </ligand>
</feature>
<feature type="binding site" evidence="13">
    <location>
        <position position="452"/>
    </location>
    <ligand>
        <name>substrate</name>
    </ligand>
</feature>
<dbReference type="OrthoDB" id="9805897at2"/>
<feature type="binding site" evidence="13">
    <location>
        <position position="289"/>
    </location>
    <ligand>
        <name>substrate</name>
    </ligand>
</feature>
<name>A0A1I5PR14_9GAMM</name>
<dbReference type="GO" id="GO:0070284">
    <property type="term" value="F:phosphomethylpyrimidine synthase activity"/>
    <property type="evidence" value="ECO:0007669"/>
    <property type="project" value="UniProtKB-EC"/>
</dbReference>
<dbReference type="GO" id="GO:0009229">
    <property type="term" value="P:thiamine diphosphate biosynthetic process"/>
    <property type="evidence" value="ECO:0007669"/>
    <property type="project" value="UniProtKB-UniRule"/>
</dbReference>
<comment type="pathway">
    <text evidence="2 13">Cofactor biosynthesis; thiamine diphosphate biosynthesis.</text>
</comment>
<evidence type="ECO:0000256" key="12">
    <source>
        <dbReference type="ARBA" id="ARBA00061546"/>
    </source>
</evidence>
<evidence type="ECO:0000256" key="11">
    <source>
        <dbReference type="ARBA" id="ARBA00050218"/>
    </source>
</evidence>
<dbReference type="SFLD" id="SFLDS00113">
    <property type="entry name" value="Radical_SAM_Phosphomethylpyrim"/>
    <property type="match status" value="1"/>
</dbReference>
<feature type="binding site" evidence="13">
    <location>
        <position position="231"/>
    </location>
    <ligand>
        <name>substrate</name>
    </ligand>
</feature>
<gene>
    <name evidence="13" type="primary">thiC</name>
    <name evidence="16" type="ORF">SAMN05216177_102426</name>
</gene>
<feature type="binding site" evidence="13">
    <location>
        <position position="325"/>
    </location>
    <ligand>
        <name>substrate</name>
    </ligand>
</feature>
<feature type="binding site" evidence="13">
    <location>
        <position position="260"/>
    </location>
    <ligand>
        <name>substrate</name>
    </ligand>
</feature>
<protein>
    <recommendedName>
        <fullName evidence="13">Phosphomethylpyrimidine synthase</fullName>
        <ecNumber evidence="13">4.1.99.17</ecNumber>
    </recommendedName>
    <alternativeName>
        <fullName evidence="13">Hydroxymethylpyrimidine phosphate synthase</fullName>
        <shortName evidence="13">HMP-P synthase</shortName>
        <shortName evidence="13">HMP-phosphate synthase</shortName>
        <shortName evidence="13">HMPP synthase</shortName>
    </alternativeName>
    <alternativeName>
        <fullName evidence="13">Thiamine biosynthesis protein ThiC</fullName>
    </alternativeName>
</protein>
<comment type="catalytic activity">
    <reaction evidence="11 13">
        <text>5-amino-1-(5-phospho-beta-D-ribosyl)imidazole + S-adenosyl-L-methionine = 4-amino-2-methyl-5-(phosphooxymethyl)pyrimidine + CO + 5'-deoxyadenosine + formate + L-methionine + 3 H(+)</text>
        <dbReference type="Rhea" id="RHEA:24840"/>
        <dbReference type="ChEBI" id="CHEBI:15378"/>
        <dbReference type="ChEBI" id="CHEBI:15740"/>
        <dbReference type="ChEBI" id="CHEBI:17245"/>
        <dbReference type="ChEBI" id="CHEBI:17319"/>
        <dbReference type="ChEBI" id="CHEBI:57844"/>
        <dbReference type="ChEBI" id="CHEBI:58354"/>
        <dbReference type="ChEBI" id="CHEBI:59789"/>
        <dbReference type="ChEBI" id="CHEBI:137981"/>
        <dbReference type="EC" id="4.1.99.17"/>
    </reaction>
</comment>
<evidence type="ECO:0000313" key="16">
    <source>
        <dbReference type="EMBL" id="SFP36465.1"/>
    </source>
</evidence>
<dbReference type="GO" id="GO:0051539">
    <property type="term" value="F:4 iron, 4 sulfur cluster binding"/>
    <property type="evidence" value="ECO:0007669"/>
    <property type="project" value="UniProtKB-KW"/>
</dbReference>
<feature type="binding site" evidence="13">
    <location>
        <begin position="345"/>
        <end position="347"/>
    </location>
    <ligand>
        <name>substrate</name>
    </ligand>
</feature>
<feature type="region of interest" description="Disordered" evidence="14">
    <location>
        <begin position="1"/>
        <end position="28"/>
    </location>
</feature>
<comment type="cofactor">
    <cofactor evidence="13">
        <name>[4Fe-4S] cluster</name>
        <dbReference type="ChEBI" id="CHEBI:49883"/>
    </cofactor>
    <text evidence="13">Binds 1 [4Fe-4S] cluster per subunit. The cluster is coordinated with 3 cysteines and an exchangeable S-adenosyl-L-methionine.</text>
</comment>
<reference evidence="17" key="1">
    <citation type="submission" date="2016-10" db="EMBL/GenBank/DDBJ databases">
        <authorList>
            <person name="Varghese N."/>
            <person name="Submissions S."/>
        </authorList>
    </citation>
    <scope>NUCLEOTIDE SEQUENCE [LARGE SCALE GENOMIC DNA]</scope>
    <source>
        <strain evidence="17">JCM 15604</strain>
    </source>
</reference>
<dbReference type="RefSeq" id="WP_074913789.1">
    <property type="nucleotide sequence ID" value="NZ_FOXK01000002.1"/>
</dbReference>
<evidence type="ECO:0000256" key="1">
    <source>
        <dbReference type="ARBA" id="ARBA00003175"/>
    </source>
</evidence>
<evidence type="ECO:0000256" key="2">
    <source>
        <dbReference type="ARBA" id="ARBA00004948"/>
    </source>
</evidence>
<dbReference type="NCBIfam" id="NF006763">
    <property type="entry name" value="PRK09284.1"/>
    <property type="match status" value="1"/>
</dbReference>
<dbReference type="GO" id="GO:0008270">
    <property type="term" value="F:zinc ion binding"/>
    <property type="evidence" value="ECO:0007669"/>
    <property type="project" value="UniProtKB-UniRule"/>
</dbReference>
<evidence type="ECO:0000313" key="17">
    <source>
        <dbReference type="Proteomes" id="UP000182025"/>
    </source>
</evidence>
<feature type="binding site" evidence="13">
    <location>
        <position position="425"/>
    </location>
    <ligand>
        <name>substrate</name>
    </ligand>
</feature>
<dbReference type="InterPro" id="IPR037509">
    <property type="entry name" value="ThiC"/>
</dbReference>
<dbReference type="Gene3D" id="3.20.20.540">
    <property type="entry name" value="Radical SAM ThiC family, central domain"/>
    <property type="match status" value="1"/>
</dbReference>
<evidence type="ECO:0000256" key="8">
    <source>
        <dbReference type="ARBA" id="ARBA00023004"/>
    </source>
</evidence>
<dbReference type="FunFam" id="3.20.20.540:FF:000001">
    <property type="entry name" value="Phosphomethylpyrimidine synthase"/>
    <property type="match status" value="1"/>
</dbReference>
<dbReference type="NCBIfam" id="TIGR00190">
    <property type="entry name" value="thiC"/>
    <property type="match status" value="1"/>
</dbReference>
<dbReference type="HAMAP" id="MF_00089">
    <property type="entry name" value="ThiC"/>
    <property type="match status" value="1"/>
</dbReference>
<dbReference type="GO" id="GO:0009228">
    <property type="term" value="P:thiamine biosynthetic process"/>
    <property type="evidence" value="ECO:0007669"/>
    <property type="project" value="UniProtKB-UniRule"/>
</dbReference>
<feature type="domain" description="ThiC-associated" evidence="15">
    <location>
        <begin position="22"/>
        <end position="99"/>
    </location>
</feature>
<feature type="binding site" evidence="13">
    <location>
        <position position="576"/>
    </location>
    <ligand>
        <name>[4Fe-4S] cluster</name>
        <dbReference type="ChEBI" id="CHEBI:49883"/>
        <note>4Fe-4S-S-AdoMet</note>
    </ligand>
</feature>
<evidence type="ECO:0000256" key="4">
    <source>
        <dbReference type="ARBA" id="ARBA00022691"/>
    </source>
</evidence>
<keyword evidence="5 13" id="KW-0479">Metal-binding</keyword>
<organism evidence="16 17">
    <name type="scientific">Ectopseudomonas toyotomiensis</name>
    <dbReference type="NCBI Taxonomy" id="554344"/>
    <lineage>
        <taxon>Bacteria</taxon>
        <taxon>Pseudomonadati</taxon>
        <taxon>Pseudomonadota</taxon>
        <taxon>Gammaproteobacteria</taxon>
        <taxon>Pseudomonadales</taxon>
        <taxon>Pseudomonadaceae</taxon>
        <taxon>Ectopseudomonas</taxon>
    </lineage>
</organism>
<keyword evidence="3 13" id="KW-0004">4Fe-4S</keyword>
<comment type="function">
    <text evidence="1 13">Catalyzes the synthesis of the hydroxymethylpyrimidine phosphate (HMP-P) moiety of thiamine from aminoimidazole ribotide (AIR) in a radical S-adenosyl-L-methionine (SAM)-dependent reaction.</text>
</comment>
<feature type="binding site" evidence="13">
    <location>
        <position position="581"/>
    </location>
    <ligand>
        <name>[4Fe-4S] cluster</name>
        <dbReference type="ChEBI" id="CHEBI:49883"/>
        <note>4Fe-4S-S-AdoMet</note>
    </ligand>
</feature>
<feature type="binding site" evidence="13">
    <location>
        <position position="493"/>
    </location>
    <ligand>
        <name>Zn(2+)</name>
        <dbReference type="ChEBI" id="CHEBI:29105"/>
    </ligand>
</feature>
<evidence type="ECO:0000256" key="7">
    <source>
        <dbReference type="ARBA" id="ARBA00022977"/>
    </source>
</evidence>
<dbReference type="SFLD" id="SFLDG01114">
    <property type="entry name" value="phosphomethylpyrimidine_syntha"/>
    <property type="match status" value="1"/>
</dbReference>
<keyword evidence="9 13" id="KW-0411">Iron-sulfur</keyword>
<keyword evidence="8 13" id="KW-0408">Iron</keyword>
<keyword evidence="6 13" id="KW-0862">Zinc</keyword>
<dbReference type="EC" id="4.1.99.17" evidence="13"/>
<dbReference type="PANTHER" id="PTHR30557">
    <property type="entry name" value="THIAMINE BIOSYNTHESIS PROTEIN THIC"/>
    <property type="match status" value="1"/>
</dbReference>
<dbReference type="Gene3D" id="6.10.250.620">
    <property type="match status" value="1"/>
</dbReference>
<dbReference type="EMBL" id="FOXK01000002">
    <property type="protein sequence ID" value="SFP36465.1"/>
    <property type="molecule type" value="Genomic_DNA"/>
</dbReference>
<accession>A0A1I5PR14</accession>
<dbReference type="InterPro" id="IPR038521">
    <property type="entry name" value="ThiC/Bza_core_dom"/>
</dbReference>
<evidence type="ECO:0000256" key="3">
    <source>
        <dbReference type="ARBA" id="ARBA00022485"/>
    </source>
</evidence>
<dbReference type="UniPathway" id="UPA00060"/>